<evidence type="ECO:0000313" key="2">
    <source>
        <dbReference type="Proteomes" id="UP001251374"/>
    </source>
</evidence>
<keyword evidence="2" id="KW-1185">Reference proteome</keyword>
<dbReference type="EMBL" id="JARWAM010000006">
    <property type="protein sequence ID" value="MDR5905614.1"/>
    <property type="molecule type" value="Genomic_DNA"/>
</dbReference>
<comment type="caution">
    <text evidence="1">The sequence shown here is derived from an EMBL/GenBank/DDBJ whole genome shotgun (WGS) entry which is preliminary data.</text>
</comment>
<evidence type="ECO:0000313" key="1">
    <source>
        <dbReference type="EMBL" id="MDR5905614.1"/>
    </source>
</evidence>
<sequence>MAPLALPPIVSEEEWRSALDEQIAHEKAHTRERDRLNAARRRLPMVEVSADYVFDGPQGNTTLIDLFEGRRQLIVYHFMFGPDWEAGCDGCSWVVDAMTHPAHLHARDTSMVLVSRAPREKLLRYQARMGWQHPTWYSSLGSDFNQDMGVTSCNCHAPDTDRGERHGISVFVRDDERIYRTYFSGKRGVEYLGSLWSYLDLTPYGRQESWEDSPAGWPQTPPYVWNRRHDEYET</sequence>
<protein>
    <submittedName>
        <fullName evidence="1">DUF899 domain-containing protein</fullName>
    </submittedName>
</protein>
<reference evidence="1 2" key="1">
    <citation type="submission" date="2023-04" db="EMBL/GenBank/DDBJ databases">
        <title>A long-awaited taxogenomic arrangement of the family Halomonadaceae.</title>
        <authorList>
            <person name="De La Haba R."/>
            <person name="Chuvochina M."/>
            <person name="Wittouck S."/>
            <person name="Arahal D.R."/>
            <person name="Sanchez-Porro C."/>
            <person name="Hugenholtz P."/>
            <person name="Ventosa A."/>
        </authorList>
    </citation>
    <scope>NUCLEOTIDE SEQUENCE [LARGE SCALE GENOMIC DNA]</scope>
    <source>
        <strain evidence="1 2">DSM 26770</strain>
    </source>
</reference>
<accession>A0ABU1HFH6</accession>
<proteinExistence type="predicted"/>
<gene>
    <name evidence="1" type="ORF">QC821_10050</name>
</gene>
<dbReference type="Pfam" id="PF05988">
    <property type="entry name" value="DUF899"/>
    <property type="match status" value="1"/>
</dbReference>
<dbReference type="Proteomes" id="UP001251374">
    <property type="component" value="Unassembled WGS sequence"/>
</dbReference>
<organism evidence="1 2">
    <name type="scientific">Franzmannia qiaohouensis</name>
    <dbReference type="NCBI Taxonomy" id="1329370"/>
    <lineage>
        <taxon>Bacteria</taxon>
        <taxon>Pseudomonadati</taxon>
        <taxon>Pseudomonadota</taxon>
        <taxon>Gammaproteobacteria</taxon>
        <taxon>Oceanospirillales</taxon>
        <taxon>Halomonadaceae</taxon>
        <taxon>Franzmannia</taxon>
    </lineage>
</organism>
<dbReference type="InterPro" id="IPR010296">
    <property type="entry name" value="DUF899_thioredox"/>
</dbReference>
<dbReference type="RefSeq" id="WP_309720485.1">
    <property type="nucleotide sequence ID" value="NZ_JARWAM010000006.1"/>
</dbReference>
<name>A0ABU1HFH6_9GAMM</name>